<evidence type="ECO:0000313" key="9">
    <source>
        <dbReference type="EMBL" id="EFV94768.1"/>
    </source>
</evidence>
<keyword evidence="4" id="KW-0479">Metal-binding</keyword>
<dbReference type="STRING" id="887898.HMPREF0551_1515"/>
<keyword evidence="10" id="KW-1185">Reference proteome</keyword>
<evidence type="ECO:0000256" key="1">
    <source>
        <dbReference type="ARBA" id="ARBA00004561"/>
    </source>
</evidence>
<keyword evidence="3" id="KW-1029">Fimbrium biogenesis</keyword>
<sequence>MRGRYSGEIFMAVNGSKAGGHHGVEHCPGIQAGAGKAVRLALFLMACAGAGTVQAEIAQHSLIVATPPVVEPNVMFTLDDSGSMLFNYLPDTDLPYQIYAIHPQEPAKIAYFGIAGLLDSRDGNILSARRRSSDVNLLYYNPKVRYMPWMNADGTREPDADPGAVHYFYKHAGDKTLNLRGLQPVAGSAHQVCAASVQRGSKCVPFAWGQAPAQVKPATYYVLTGVNRNDPASYRRVSIADHQEFDIESTDRTECRQKSPGVRTCTQEQEYKNFANWFQYHRFRYLLAVGAVGEAFARQLGGDVRVGYGRINKAEGAVDGIATRVVERGVRRFDGQDKTAFFSWLQSVNPSGSTPLLGATIAVGEYFKRDGAQGPWSDTDSKGQTRQLSCRRSYHILMTDGQYNDQDNTQIDRIPGMSNADNELGPVIPASGKNRAFRYDPNDPNNRLYRSATGRTLADVAMYYWNRDLMPNLANNVPVDADNPSFWQNVTMYTLSFGADGKLPASTPESQASTLQDIVSGRRSWPAVVRKDSDEAVDDLWHAAVNGRGRYLNVKNSTEFLASMRQILAEIVNRSGSTAGVSVSNRALQTSNQKFVPSFMTRDRTGNLQAFALGVDGREGNLQWSAAEKMPHWSRRHAIVGNGSTTGVRASNFFWSAERNDELPQTLKQALLDAGGAPGQGAQREVWGRQLVAYLLGDGNYETTLFRPRRNVLGQIVNSAPVFIGAATNQGYASLPERVGSGGQTVDSGARSYRAYLKEQKGAASRQKLVMVGSNEGFVHAFRASDGVESFAYAPNVVMKEMARLANRNNQEQRFLMDGPLVEADAHLDGKWQNVVVGTTGAGPKAVFALNMTRTADADLGTKTLMWELDESHAAELGHVLAAPEVGMLRDGTWVAIFGNGYESKSRRAQLFVVDLATGKVLKTLDTGRGSMAEPNGLGGIKLLRDGNQVITAAYAGDLHGNVWKFDLASERAAEWKVSLGGRPLFTTADRRPVTAAPALVPHPRGGTMVLIGTGKLFETGDEKSRALESYYGLWDNGTLVQKQAQAGGTVQAAGWQWREGEPIALTTLVRRNQTLTQNGKLAYETDPTKVLNWATHRGWHIPLNMMSNRGLRTIAPPQMVSGMALFEAMTPVVEVDYVSNPCAELVNVPGFSTFVEPITGGMATKQIIDTNNDGKIDSRDMVVSSWGVDNWTGRSAVLNEEPAKPCADANCTQAPRPGLCPEGTLTSVALTADSRQVLCVSIPGPNRWWWRELAVPDMTYNAGATPTAVPTGTVPSAAKGGSPRP</sequence>
<evidence type="ECO:0000256" key="3">
    <source>
        <dbReference type="ARBA" id="ARBA00022558"/>
    </source>
</evidence>
<feature type="compositionally biased region" description="Low complexity" evidence="7">
    <location>
        <begin position="1265"/>
        <end position="1279"/>
    </location>
</feature>
<feature type="domain" description="PilY1 beta-propeller" evidence="8">
    <location>
        <begin position="713"/>
        <end position="1039"/>
    </location>
</feature>
<dbReference type="GO" id="GO:0009289">
    <property type="term" value="C:pilus"/>
    <property type="evidence" value="ECO:0007669"/>
    <property type="project" value="UniProtKB-SubCell"/>
</dbReference>
<dbReference type="SUPFAM" id="SSF50998">
    <property type="entry name" value="Quinoprotein alcohol dehydrogenase-like"/>
    <property type="match status" value="1"/>
</dbReference>
<evidence type="ECO:0000256" key="2">
    <source>
        <dbReference type="ARBA" id="ARBA00008387"/>
    </source>
</evidence>
<name>E7RXU4_9BURK</name>
<dbReference type="EMBL" id="AEQP01000010">
    <property type="protein sequence ID" value="EFV94768.1"/>
    <property type="molecule type" value="Genomic_DNA"/>
</dbReference>
<evidence type="ECO:0000256" key="6">
    <source>
        <dbReference type="ARBA" id="ARBA00023263"/>
    </source>
</evidence>
<comment type="subcellular location">
    <subcellularLocation>
        <location evidence="1">Fimbrium</location>
    </subcellularLocation>
</comment>
<evidence type="ECO:0000313" key="10">
    <source>
        <dbReference type="Proteomes" id="UP000011021"/>
    </source>
</evidence>
<dbReference type="InterPro" id="IPR011047">
    <property type="entry name" value="Quinoprotein_ADH-like_sf"/>
</dbReference>
<comment type="similarity">
    <text evidence="2">Belongs to the PilY1 family.</text>
</comment>
<organism evidence="9 10">
    <name type="scientific">Lautropia mirabilis ATCC 51599</name>
    <dbReference type="NCBI Taxonomy" id="887898"/>
    <lineage>
        <taxon>Bacteria</taxon>
        <taxon>Pseudomonadati</taxon>
        <taxon>Pseudomonadota</taxon>
        <taxon>Betaproteobacteria</taxon>
        <taxon>Burkholderiales</taxon>
        <taxon>Burkholderiaceae</taxon>
        <taxon>Lautropia</taxon>
    </lineage>
</organism>
<evidence type="ECO:0000256" key="7">
    <source>
        <dbReference type="SAM" id="MobiDB-lite"/>
    </source>
</evidence>
<keyword evidence="5" id="KW-0106">Calcium</keyword>
<evidence type="ECO:0000256" key="4">
    <source>
        <dbReference type="ARBA" id="ARBA00022723"/>
    </source>
</evidence>
<evidence type="ECO:0000259" key="8">
    <source>
        <dbReference type="Pfam" id="PF05567"/>
    </source>
</evidence>
<feature type="region of interest" description="Disordered" evidence="7">
    <location>
        <begin position="418"/>
        <end position="441"/>
    </location>
</feature>
<proteinExistence type="inferred from homology"/>
<reference evidence="9 10" key="1">
    <citation type="submission" date="2010-12" db="EMBL/GenBank/DDBJ databases">
        <authorList>
            <person name="Muzny D."/>
            <person name="Qin X."/>
            <person name="Deng J."/>
            <person name="Jiang H."/>
            <person name="Liu Y."/>
            <person name="Qu J."/>
            <person name="Song X.-Z."/>
            <person name="Zhang L."/>
            <person name="Thornton R."/>
            <person name="Coyle M."/>
            <person name="Francisco L."/>
            <person name="Jackson L."/>
            <person name="Javaid M."/>
            <person name="Korchina V."/>
            <person name="Kovar C."/>
            <person name="Mata R."/>
            <person name="Mathew T."/>
            <person name="Ngo R."/>
            <person name="Nguyen L."/>
            <person name="Nguyen N."/>
            <person name="Okwuonu G."/>
            <person name="Ongeri F."/>
            <person name="Pham C."/>
            <person name="Simmons D."/>
            <person name="Wilczek-Boney K."/>
            <person name="Hale W."/>
            <person name="Jakkamsetti A."/>
            <person name="Pham P."/>
            <person name="Ruth R."/>
            <person name="San Lucas F."/>
            <person name="Warren J."/>
            <person name="Zhang J."/>
            <person name="Zhao Z."/>
            <person name="Zhou C."/>
            <person name="Zhu D."/>
            <person name="Lee S."/>
            <person name="Bess C."/>
            <person name="Blankenburg K."/>
            <person name="Forbes L."/>
            <person name="Fu Q."/>
            <person name="Gubbala S."/>
            <person name="Hirani K."/>
            <person name="Jayaseelan J.C."/>
            <person name="Lara F."/>
            <person name="Munidasa M."/>
            <person name="Palculict T."/>
            <person name="Patil S."/>
            <person name="Pu L.-L."/>
            <person name="Saada N."/>
            <person name="Tang L."/>
            <person name="Weissenberger G."/>
            <person name="Zhu Y."/>
            <person name="Hemphill L."/>
            <person name="Shang Y."/>
            <person name="Youmans B."/>
            <person name="Ayvaz T."/>
            <person name="Ross M."/>
            <person name="Santibanez J."/>
            <person name="Aqrawi P."/>
            <person name="Gross S."/>
            <person name="Joshi V."/>
            <person name="Fowler G."/>
            <person name="Nazareth L."/>
            <person name="Reid J."/>
            <person name="Worley K."/>
            <person name="Petrosino J."/>
            <person name="Highlander S."/>
            <person name="Gibbs R."/>
        </authorList>
    </citation>
    <scope>NUCLEOTIDE SEQUENCE [LARGE SCALE GENOMIC DNA]</scope>
    <source>
        <strain evidence="9 10">ATCC 51599</strain>
    </source>
</reference>
<dbReference type="Proteomes" id="UP000011021">
    <property type="component" value="Unassembled WGS sequence"/>
</dbReference>
<feature type="region of interest" description="Disordered" evidence="7">
    <location>
        <begin position="1265"/>
        <end position="1286"/>
    </location>
</feature>
<protein>
    <recommendedName>
        <fullName evidence="8">PilY1 beta-propeller domain-containing protein</fullName>
    </recommendedName>
</protein>
<dbReference type="HOGENOM" id="CLU_001890_1_1_4"/>
<dbReference type="eggNOG" id="COG3419">
    <property type="taxonomic scope" value="Bacteria"/>
</dbReference>
<comment type="caution">
    <text evidence="9">The sequence shown here is derived from an EMBL/GenBank/DDBJ whole genome shotgun (WGS) entry which is preliminary data.</text>
</comment>
<accession>E7RXU4</accession>
<keyword evidence="6" id="KW-0281">Fimbrium</keyword>
<dbReference type="Pfam" id="PF05567">
    <property type="entry name" value="T4P_PilY1"/>
    <property type="match status" value="1"/>
</dbReference>
<dbReference type="InterPro" id="IPR008707">
    <property type="entry name" value="B-propeller_PilY1"/>
</dbReference>
<gene>
    <name evidence="9" type="ORF">HMPREF0551_1515</name>
</gene>
<evidence type="ECO:0000256" key="5">
    <source>
        <dbReference type="ARBA" id="ARBA00022837"/>
    </source>
</evidence>
<dbReference type="GO" id="GO:0046872">
    <property type="term" value="F:metal ion binding"/>
    <property type="evidence" value="ECO:0007669"/>
    <property type="project" value="UniProtKB-KW"/>
</dbReference>